<dbReference type="GO" id="GO:0019287">
    <property type="term" value="P:isopentenyl diphosphate biosynthetic process, mevalonate pathway"/>
    <property type="evidence" value="ECO:0007669"/>
    <property type="project" value="UniProtKB-UniPathway"/>
</dbReference>
<dbReference type="NCBIfam" id="TIGR00549">
    <property type="entry name" value="mevalon_kin"/>
    <property type="match status" value="1"/>
</dbReference>
<evidence type="ECO:0000259" key="6">
    <source>
        <dbReference type="Pfam" id="PF08544"/>
    </source>
</evidence>
<keyword evidence="5" id="KW-0547">Nucleotide-binding</keyword>
<keyword evidence="1 5" id="KW-0963">Cytoplasm</keyword>
<keyword evidence="5" id="KW-0444">Lipid biosynthesis</keyword>
<keyword evidence="5" id="KW-0067">ATP-binding</keyword>
<evidence type="ECO:0000256" key="5">
    <source>
        <dbReference type="RuleBase" id="RU363087"/>
    </source>
</evidence>
<dbReference type="EMBL" id="MZ086791">
    <property type="protein sequence ID" value="QYV43152.1"/>
    <property type="molecule type" value="mRNA"/>
</dbReference>
<evidence type="ECO:0000256" key="1">
    <source>
        <dbReference type="ARBA" id="ARBA00022490"/>
    </source>
</evidence>
<dbReference type="AlphaFoldDB" id="A0A8G0QFG0"/>
<comment type="catalytic activity">
    <reaction evidence="5">
        <text>(R)-mevalonate + ATP = (R)-5-phosphomevalonate + ADP + H(+)</text>
        <dbReference type="Rhea" id="RHEA:17065"/>
        <dbReference type="ChEBI" id="CHEBI:15378"/>
        <dbReference type="ChEBI" id="CHEBI:30616"/>
        <dbReference type="ChEBI" id="CHEBI:36464"/>
        <dbReference type="ChEBI" id="CHEBI:58146"/>
        <dbReference type="ChEBI" id="CHEBI:456216"/>
        <dbReference type="EC" id="2.7.1.36"/>
    </reaction>
</comment>
<evidence type="ECO:0000256" key="3">
    <source>
        <dbReference type="ARBA" id="ARBA00022777"/>
    </source>
</evidence>
<keyword evidence="5" id="KW-0752">Steroid biosynthesis</keyword>
<dbReference type="InterPro" id="IPR036554">
    <property type="entry name" value="GHMP_kinase_C_sf"/>
</dbReference>
<keyword evidence="4" id="KW-0460">Magnesium</keyword>
<dbReference type="GO" id="GO:0004496">
    <property type="term" value="F:mevalonate kinase activity"/>
    <property type="evidence" value="ECO:0007669"/>
    <property type="project" value="UniProtKB-EC"/>
</dbReference>
<keyword evidence="5" id="KW-0753">Steroid metabolism</keyword>
<dbReference type="PANTHER" id="PTHR43290:SF2">
    <property type="entry name" value="MEVALONATE KINASE"/>
    <property type="match status" value="1"/>
</dbReference>
<feature type="domain" description="GHMP kinase C-terminal" evidence="6">
    <location>
        <begin position="345"/>
        <end position="401"/>
    </location>
</feature>
<keyword evidence="2 5" id="KW-0808">Transferase</keyword>
<comment type="similarity">
    <text evidence="5">Belongs to the GHMP kinase family. Mevalonate kinase subfamily.</text>
</comment>
<dbReference type="SUPFAM" id="SSF54211">
    <property type="entry name" value="Ribosomal protein S5 domain 2-like"/>
    <property type="match status" value="1"/>
</dbReference>
<dbReference type="InterPro" id="IPR020568">
    <property type="entry name" value="Ribosomal_Su5_D2-typ_SF"/>
</dbReference>
<dbReference type="InterPro" id="IPR014721">
    <property type="entry name" value="Ribsml_uS5_D2-typ_fold_subgr"/>
</dbReference>
<sequence>MADCVGTQGVSPNNLKQTGFSIIVSAPGKIILHGEHSVVYGRLAIAASLGLRTRVTIAEIDAPDSLILQFSNLNLNKTYSLKAFKEHLLNSHLPLTNPPSEFNWELPDIVHHESLLDKIDNFLNTNESTDLSACQAAAVKCIFFLLVGILSSVDIELDSVVIDVSTQLDVGAGTGSSASYVVSLSAALLQYVKSKRECGNFAKPGFKPSSWHVDLTTFSKKELEMICSWAYCAEKIVHLTPSGLDNTICTYGSMVEFRKGLSPKLLDITCPFKVLLINTKVPRETKRLVSQVAKMHDKYPDLVNNILNAMEDVAFIALQNIVALSEIEAIGDTTLQHRNEIDKIFENLGQLSSMNHNLLSALGVSHSKLDEVVHLLAEYGLHGKLTGAGGGGYAIALVPPRFDHRALDEVIKLLERKGFGVACTVLGGEGVKVESV</sequence>
<evidence type="ECO:0000256" key="2">
    <source>
        <dbReference type="ARBA" id="ARBA00022679"/>
    </source>
</evidence>
<keyword evidence="5" id="KW-1207">Sterol metabolism</keyword>
<gene>
    <name evidence="7" type="primary">MevK</name>
</gene>
<comment type="subcellular location">
    <subcellularLocation>
        <location evidence="5">Cytoplasm</location>
    </subcellularLocation>
</comment>
<organism evidence="7">
    <name type="scientific">Colaphellus bowringi</name>
    <dbReference type="NCBI Taxonomy" id="561076"/>
    <lineage>
        <taxon>Eukaryota</taxon>
        <taxon>Metazoa</taxon>
        <taxon>Ecdysozoa</taxon>
        <taxon>Arthropoda</taxon>
        <taxon>Hexapoda</taxon>
        <taxon>Insecta</taxon>
        <taxon>Pterygota</taxon>
        <taxon>Neoptera</taxon>
        <taxon>Endopterygota</taxon>
        <taxon>Coleoptera</taxon>
        <taxon>Polyphaga</taxon>
        <taxon>Cucujiformia</taxon>
        <taxon>Chrysomeloidea</taxon>
        <taxon>Chrysomelidae</taxon>
        <taxon>Chrysomelinae</taxon>
        <taxon>Chrysomelini</taxon>
        <taxon>Colaphellus</taxon>
    </lineage>
</organism>
<evidence type="ECO:0000256" key="4">
    <source>
        <dbReference type="ARBA" id="ARBA00022842"/>
    </source>
</evidence>
<keyword evidence="5" id="KW-0443">Lipid metabolism</keyword>
<dbReference type="InterPro" id="IPR013750">
    <property type="entry name" value="GHMP_kinase_C_dom"/>
</dbReference>
<dbReference type="Pfam" id="PF08544">
    <property type="entry name" value="GHMP_kinases_C"/>
    <property type="match status" value="1"/>
</dbReference>
<evidence type="ECO:0000313" key="7">
    <source>
        <dbReference type="EMBL" id="QYV43152.1"/>
    </source>
</evidence>
<dbReference type="GO" id="GO:0005524">
    <property type="term" value="F:ATP binding"/>
    <property type="evidence" value="ECO:0007669"/>
    <property type="project" value="UniProtKB-KW"/>
</dbReference>
<dbReference type="PANTHER" id="PTHR43290">
    <property type="entry name" value="MEVALONATE KINASE"/>
    <property type="match status" value="1"/>
</dbReference>
<proteinExistence type="evidence at transcript level"/>
<keyword evidence="3 5" id="KW-0418">Kinase</keyword>
<name>A0A8G0QFG0_9CUCU</name>
<dbReference type="EC" id="2.7.1.36" evidence="5"/>
<dbReference type="GO" id="GO:0006695">
    <property type="term" value="P:cholesterol biosynthetic process"/>
    <property type="evidence" value="ECO:0007669"/>
    <property type="project" value="TreeGrafter"/>
</dbReference>
<dbReference type="InterPro" id="IPR006205">
    <property type="entry name" value="Mev_gal_kin"/>
</dbReference>
<dbReference type="Gene3D" id="3.30.70.890">
    <property type="entry name" value="GHMP kinase, C-terminal domain"/>
    <property type="match status" value="1"/>
</dbReference>
<protein>
    <recommendedName>
        <fullName evidence="5">Mevalonate kinase</fullName>
        <shortName evidence="5">MK</shortName>
        <ecNumber evidence="5">2.7.1.36</ecNumber>
    </recommendedName>
</protein>
<dbReference type="SUPFAM" id="SSF55060">
    <property type="entry name" value="GHMP Kinase, C-terminal domain"/>
    <property type="match status" value="1"/>
</dbReference>
<dbReference type="GO" id="GO:0005829">
    <property type="term" value="C:cytosol"/>
    <property type="evidence" value="ECO:0007669"/>
    <property type="project" value="TreeGrafter"/>
</dbReference>
<dbReference type="Gene3D" id="3.30.230.10">
    <property type="match status" value="1"/>
</dbReference>
<dbReference type="PRINTS" id="PR00959">
    <property type="entry name" value="MEVGALKINASE"/>
</dbReference>
<accession>A0A8G0QFG0</accession>
<reference evidence="7" key="1">
    <citation type="submission" date="2021-04" db="EMBL/GenBank/DDBJ databases">
        <authorList>
            <person name="Li J."/>
            <person name="Liu W."/>
            <person name="Wang X."/>
        </authorList>
    </citation>
    <scope>NUCLEOTIDE SEQUENCE</scope>
    <source>
        <tissue evidence="7">Head</tissue>
    </source>
</reference>
<dbReference type="UniPathway" id="UPA00057">
    <property type="reaction ID" value="UER00098"/>
</dbReference>
<keyword evidence="5" id="KW-0756">Sterol biosynthesis</keyword>
<comment type="pathway">
    <text evidence="5">Isoprenoid biosynthesis; isopentenyl diphosphate biosynthesis via mevalonate pathway; isopentenyl diphosphate from (R)-mevalonate: step 1/3.</text>
</comment>